<evidence type="ECO:0000313" key="10">
    <source>
        <dbReference type="Proteomes" id="UP000635565"/>
    </source>
</evidence>
<dbReference type="Pfam" id="PF00999">
    <property type="entry name" value="Na_H_Exchanger"/>
    <property type="match status" value="1"/>
</dbReference>
<keyword evidence="10" id="KW-1185">Reference proteome</keyword>
<feature type="transmembrane region" description="Helical" evidence="7">
    <location>
        <begin position="287"/>
        <end position="306"/>
    </location>
</feature>
<feature type="transmembrane region" description="Helical" evidence="7">
    <location>
        <begin position="36"/>
        <end position="58"/>
    </location>
</feature>
<dbReference type="Gene3D" id="1.20.1530.20">
    <property type="match status" value="1"/>
</dbReference>
<feature type="transmembrane region" description="Helical" evidence="7">
    <location>
        <begin position="6"/>
        <end position="24"/>
    </location>
</feature>
<dbReference type="RefSeq" id="WP_201367086.1">
    <property type="nucleotide sequence ID" value="NZ_BNJJ01000039.1"/>
</dbReference>
<feature type="transmembrane region" description="Helical" evidence="7">
    <location>
        <begin position="102"/>
        <end position="128"/>
    </location>
</feature>
<keyword evidence="4 7" id="KW-1133">Transmembrane helix</keyword>
<feature type="domain" description="Cation/H+ exchanger transmembrane" evidence="8">
    <location>
        <begin position="18"/>
        <end position="402"/>
    </location>
</feature>
<dbReference type="PANTHER" id="PTHR32468">
    <property type="entry name" value="CATION/H + ANTIPORTER"/>
    <property type="match status" value="1"/>
</dbReference>
<feature type="transmembrane region" description="Helical" evidence="7">
    <location>
        <begin position="263"/>
        <end position="280"/>
    </location>
</feature>
<keyword evidence="3 7" id="KW-0812">Transmembrane</keyword>
<feature type="transmembrane region" description="Helical" evidence="7">
    <location>
        <begin position="70"/>
        <end position="90"/>
    </location>
</feature>
<evidence type="ECO:0000259" key="8">
    <source>
        <dbReference type="Pfam" id="PF00999"/>
    </source>
</evidence>
<dbReference type="InterPro" id="IPR006153">
    <property type="entry name" value="Cation/H_exchanger_TM"/>
</dbReference>
<evidence type="ECO:0000256" key="5">
    <source>
        <dbReference type="ARBA" id="ARBA00023065"/>
    </source>
</evidence>
<dbReference type="PANTHER" id="PTHR32468:SF0">
    <property type="entry name" value="K(+)_H(+) ANTIPORTER 1"/>
    <property type="match status" value="1"/>
</dbReference>
<dbReference type="EMBL" id="BNJJ01000039">
    <property type="protein sequence ID" value="GHO89516.1"/>
    <property type="molecule type" value="Genomic_DNA"/>
</dbReference>
<evidence type="ECO:0000313" key="9">
    <source>
        <dbReference type="EMBL" id="GHO89516.1"/>
    </source>
</evidence>
<evidence type="ECO:0000256" key="4">
    <source>
        <dbReference type="ARBA" id="ARBA00022989"/>
    </source>
</evidence>
<feature type="transmembrane region" description="Helical" evidence="7">
    <location>
        <begin position="237"/>
        <end position="257"/>
    </location>
</feature>
<evidence type="ECO:0000256" key="1">
    <source>
        <dbReference type="ARBA" id="ARBA00004141"/>
    </source>
</evidence>
<gene>
    <name evidence="9" type="ORF">KSZ_75220</name>
</gene>
<reference evidence="9 10" key="1">
    <citation type="journal article" date="2021" name="Int. J. Syst. Evol. Microbiol.">
        <title>Reticulibacter mediterranei gen. nov., sp. nov., within the new family Reticulibacteraceae fam. nov., and Ktedonospora formicarum gen. nov., sp. nov., Ktedonobacter robiniae sp. nov., Dictyobacter formicarum sp. nov. and Dictyobacter arantiisoli sp. nov., belonging to the class Ktedonobacteria.</title>
        <authorList>
            <person name="Yabe S."/>
            <person name="Zheng Y."/>
            <person name="Wang C.M."/>
            <person name="Sakai Y."/>
            <person name="Abe K."/>
            <person name="Yokota A."/>
            <person name="Donadio S."/>
            <person name="Cavaletti L."/>
            <person name="Monciardini P."/>
        </authorList>
    </citation>
    <scope>NUCLEOTIDE SEQUENCE [LARGE SCALE GENOMIC DNA]</scope>
    <source>
        <strain evidence="9 10">SOSP1-9</strain>
    </source>
</reference>
<evidence type="ECO:0000256" key="6">
    <source>
        <dbReference type="ARBA" id="ARBA00023136"/>
    </source>
</evidence>
<feature type="transmembrane region" description="Helical" evidence="7">
    <location>
        <begin position="351"/>
        <end position="371"/>
    </location>
</feature>
<proteinExistence type="predicted"/>
<feature type="transmembrane region" description="Helical" evidence="7">
    <location>
        <begin position="140"/>
        <end position="161"/>
    </location>
</feature>
<protein>
    <submittedName>
        <fullName evidence="9">Potassium transporter</fullName>
    </submittedName>
</protein>
<dbReference type="InterPro" id="IPR038770">
    <property type="entry name" value="Na+/solute_symporter_sf"/>
</dbReference>
<accession>A0ABQ3VW41</accession>
<dbReference type="Proteomes" id="UP000635565">
    <property type="component" value="Unassembled WGS sequence"/>
</dbReference>
<dbReference type="InterPro" id="IPR050794">
    <property type="entry name" value="CPA2_transporter"/>
</dbReference>
<feature type="transmembrane region" description="Helical" evidence="7">
    <location>
        <begin position="377"/>
        <end position="401"/>
    </location>
</feature>
<comment type="subcellular location">
    <subcellularLocation>
        <location evidence="1">Membrane</location>
        <topology evidence="1">Multi-pass membrane protein</topology>
    </subcellularLocation>
</comment>
<name>A0ABQ3VW41_9CHLR</name>
<sequence>MSNAQLSVLFFLELAFILSVCRIVGMLAKKLGQPQVVAEMIAGVVMGPSLFGMLFPGLQHALFPKSAMSILYAASQVGLVFYMFLIGVEFDTSLIRRRLKSAAAVSLSGIITPFILGSLLALLLVGVPGLFGKSVVTWEAMLFMGAAMSITAFPMLARIILERGLAGTSLGTLALAAGSMDDAAAWCILALMLSIFNKDSAVALSAILGGAVYAGVILLVVKPLFTRLTPVVERHGNLNGPVLSLVLILLMVCAWITDTLGIYSIFGAFILGTAMPRGVFAYHLRKVLEPLVVSFLLPLFFVYSGLNTRLNLVNTLLLWGIALLILLAATFGKGIACWLAARLNKEPNREALAIGTLMNSRGLMELILLNIGLEKGVITPTLFTMLVLMAIVTTLIASPIFEFVYGRHRKDAAASSQKEENTVQGQQPLAERVLSL</sequence>
<keyword evidence="5" id="KW-0406">Ion transport</keyword>
<evidence type="ECO:0000256" key="3">
    <source>
        <dbReference type="ARBA" id="ARBA00022692"/>
    </source>
</evidence>
<feature type="transmembrane region" description="Helical" evidence="7">
    <location>
        <begin position="202"/>
        <end position="225"/>
    </location>
</feature>
<organism evidence="9 10">
    <name type="scientific">Dictyobacter formicarum</name>
    <dbReference type="NCBI Taxonomy" id="2778368"/>
    <lineage>
        <taxon>Bacteria</taxon>
        <taxon>Bacillati</taxon>
        <taxon>Chloroflexota</taxon>
        <taxon>Ktedonobacteria</taxon>
        <taxon>Ktedonobacterales</taxon>
        <taxon>Dictyobacteraceae</taxon>
        <taxon>Dictyobacter</taxon>
    </lineage>
</organism>
<comment type="caution">
    <text evidence="9">The sequence shown here is derived from an EMBL/GenBank/DDBJ whole genome shotgun (WGS) entry which is preliminary data.</text>
</comment>
<evidence type="ECO:0000256" key="2">
    <source>
        <dbReference type="ARBA" id="ARBA00022448"/>
    </source>
</evidence>
<feature type="transmembrane region" description="Helical" evidence="7">
    <location>
        <begin position="173"/>
        <end position="196"/>
    </location>
</feature>
<keyword evidence="6 7" id="KW-0472">Membrane</keyword>
<keyword evidence="2" id="KW-0813">Transport</keyword>
<feature type="transmembrane region" description="Helical" evidence="7">
    <location>
        <begin position="318"/>
        <end position="339"/>
    </location>
</feature>
<evidence type="ECO:0000256" key="7">
    <source>
        <dbReference type="SAM" id="Phobius"/>
    </source>
</evidence>